<evidence type="ECO:0000256" key="2">
    <source>
        <dbReference type="ARBA" id="ARBA00022500"/>
    </source>
</evidence>
<evidence type="ECO:0000256" key="3">
    <source>
        <dbReference type="ARBA" id="ARBA00029447"/>
    </source>
</evidence>
<sequence>MKWLNNVRIGTRLVFSFVVVASLSAVVGFTGEQAAERLHQSLVDMYRIQFMGLSEMQKVNIELFDANRNLRGVMLEADGQERQKMIEQTLSHLNNMDQLLKSYEQRIVTDEERRVYEEVLKDVPVFKDHVSQIIRVKSADADDTAAAWTYYQKNAGTIVHKLDDDIARLAQMNEEQAEAAIAHGEDVYTDALKMIIGVAAGALILGVGVGWILTSSITRPLRQVVQAAERMAIGDLDVSVETKATDETGMLSRSMQQLIASTRQMVLDAERLAQGDVSMEIAVRSEKDILGQSLRRVVEATRAIVSDAEKMAGGDLTVDVVIRSEKDALGHSLSDMVNRVGEVITGVLSGTSNIASASEQVSSTSQSLSQGANEQAASVEETSASLEEMGGTIAQNADNSRQTEHMASKMVKDANEGGEAVRQAVQAMKDIADKIATVEDIAYQTNLLALNAAIEAARAGEHGQGFAVVANEVRKLAERSQMYAAEISTFAKSSVNVAEHAGSLIGEIVPSILKISDLIREISAASDEQKQGVDQINSAMGQLDRVTQQNASASEELASMAEELTGQAQDLQRLVQFFNVRGAEALQTEFRVPRPRAVQARPTGRAGQTKNHPVDERKFERF</sequence>
<feature type="coiled-coil region" evidence="5">
    <location>
        <begin position="536"/>
        <end position="574"/>
    </location>
</feature>
<dbReference type="PROSITE" id="PS50111">
    <property type="entry name" value="CHEMOTAXIS_TRANSDUC_2"/>
    <property type="match status" value="1"/>
</dbReference>
<protein>
    <submittedName>
        <fullName evidence="9">HAMP domain-containing protein</fullName>
    </submittedName>
</protein>
<keyword evidence="5" id="KW-0175">Coiled coil</keyword>
<evidence type="ECO:0000259" key="8">
    <source>
        <dbReference type="PROSITE" id="PS50885"/>
    </source>
</evidence>
<dbReference type="AlphaFoldDB" id="A0A833H1Q6"/>
<dbReference type="Gene3D" id="6.10.340.10">
    <property type="match status" value="1"/>
</dbReference>
<accession>A0A833H1Q6</accession>
<dbReference type="InterPro" id="IPR004089">
    <property type="entry name" value="MCPsignal_dom"/>
</dbReference>
<dbReference type="Pfam" id="PF00672">
    <property type="entry name" value="HAMP"/>
    <property type="match status" value="1"/>
</dbReference>
<evidence type="ECO:0000313" key="10">
    <source>
        <dbReference type="Proteomes" id="UP000460298"/>
    </source>
</evidence>
<organism evidence="9 10">
    <name type="scientific">Leptonema illini</name>
    <dbReference type="NCBI Taxonomy" id="183"/>
    <lineage>
        <taxon>Bacteria</taxon>
        <taxon>Pseudomonadati</taxon>
        <taxon>Spirochaetota</taxon>
        <taxon>Spirochaetia</taxon>
        <taxon>Leptospirales</taxon>
        <taxon>Leptospiraceae</taxon>
        <taxon>Leptonema</taxon>
    </lineage>
</organism>
<keyword evidence="2" id="KW-0145">Chemotaxis</keyword>
<dbReference type="Gene3D" id="1.10.287.950">
    <property type="entry name" value="Methyl-accepting chemotaxis protein"/>
    <property type="match status" value="1"/>
</dbReference>
<comment type="caution">
    <text evidence="9">The sequence shown here is derived from an EMBL/GenBank/DDBJ whole genome shotgun (WGS) entry which is preliminary data.</text>
</comment>
<dbReference type="EMBL" id="WBUI01000008">
    <property type="protein sequence ID" value="KAB2932633.1"/>
    <property type="molecule type" value="Genomic_DNA"/>
</dbReference>
<evidence type="ECO:0000256" key="1">
    <source>
        <dbReference type="ARBA" id="ARBA00004370"/>
    </source>
</evidence>
<feature type="coiled-coil region" evidence="5">
    <location>
        <begin position="86"/>
        <end position="113"/>
    </location>
</feature>
<gene>
    <name evidence="9" type="ORF">F9K24_09645</name>
</gene>
<dbReference type="Proteomes" id="UP000460298">
    <property type="component" value="Unassembled WGS sequence"/>
</dbReference>
<comment type="subcellular location">
    <subcellularLocation>
        <location evidence="1">Membrane</location>
    </subcellularLocation>
</comment>
<dbReference type="PANTHER" id="PTHR43531">
    <property type="entry name" value="PROTEIN ICFG"/>
    <property type="match status" value="1"/>
</dbReference>
<feature type="region of interest" description="Disordered" evidence="6">
    <location>
        <begin position="593"/>
        <end position="622"/>
    </location>
</feature>
<feature type="domain" description="HAMP" evidence="8">
    <location>
        <begin position="215"/>
        <end position="267"/>
    </location>
</feature>
<dbReference type="SMART" id="SM00283">
    <property type="entry name" value="MA"/>
    <property type="match status" value="1"/>
</dbReference>
<keyword evidence="4" id="KW-0807">Transducer</keyword>
<evidence type="ECO:0000256" key="4">
    <source>
        <dbReference type="PROSITE-ProRule" id="PRU00284"/>
    </source>
</evidence>
<evidence type="ECO:0000259" key="7">
    <source>
        <dbReference type="PROSITE" id="PS50111"/>
    </source>
</evidence>
<name>A0A833H1Q6_9LEPT</name>
<dbReference type="InterPro" id="IPR051310">
    <property type="entry name" value="MCP_chemotaxis"/>
</dbReference>
<dbReference type="PROSITE" id="PS50885">
    <property type="entry name" value="HAMP"/>
    <property type="match status" value="2"/>
</dbReference>
<dbReference type="GO" id="GO:0006935">
    <property type="term" value="P:chemotaxis"/>
    <property type="evidence" value="ECO:0007669"/>
    <property type="project" value="UniProtKB-KW"/>
</dbReference>
<dbReference type="GO" id="GO:0004888">
    <property type="term" value="F:transmembrane signaling receptor activity"/>
    <property type="evidence" value="ECO:0007669"/>
    <property type="project" value="TreeGrafter"/>
</dbReference>
<feature type="domain" description="HAMP" evidence="8">
    <location>
        <begin position="295"/>
        <end position="345"/>
    </location>
</feature>
<dbReference type="FunFam" id="1.10.287.950:FF:000001">
    <property type="entry name" value="Methyl-accepting chemotaxis sensory transducer"/>
    <property type="match status" value="1"/>
</dbReference>
<dbReference type="InterPro" id="IPR024478">
    <property type="entry name" value="HlyB_4HB_MCP"/>
</dbReference>
<comment type="similarity">
    <text evidence="3">Belongs to the methyl-accepting chemotaxis (MCP) protein family.</text>
</comment>
<evidence type="ECO:0000256" key="5">
    <source>
        <dbReference type="SAM" id="Coils"/>
    </source>
</evidence>
<dbReference type="Pfam" id="PF00015">
    <property type="entry name" value="MCPsignal"/>
    <property type="match status" value="1"/>
</dbReference>
<evidence type="ECO:0000256" key="6">
    <source>
        <dbReference type="SAM" id="MobiDB-lite"/>
    </source>
</evidence>
<dbReference type="SMART" id="SM00304">
    <property type="entry name" value="HAMP"/>
    <property type="match status" value="2"/>
</dbReference>
<dbReference type="InterPro" id="IPR003660">
    <property type="entry name" value="HAMP_dom"/>
</dbReference>
<dbReference type="GO" id="GO:0007165">
    <property type="term" value="P:signal transduction"/>
    <property type="evidence" value="ECO:0007669"/>
    <property type="project" value="UniProtKB-KW"/>
</dbReference>
<feature type="region of interest" description="Disordered" evidence="6">
    <location>
        <begin position="365"/>
        <end position="385"/>
    </location>
</feature>
<feature type="compositionally biased region" description="Polar residues" evidence="6">
    <location>
        <begin position="373"/>
        <end position="385"/>
    </location>
</feature>
<dbReference type="PANTHER" id="PTHR43531:SF11">
    <property type="entry name" value="METHYL-ACCEPTING CHEMOTAXIS PROTEIN 3"/>
    <property type="match status" value="1"/>
</dbReference>
<reference evidence="9 10" key="1">
    <citation type="submission" date="2019-10" db="EMBL/GenBank/DDBJ databases">
        <title>Extracellular Electron Transfer in a Candidatus Methanoperedens spp. Enrichment Culture.</title>
        <authorList>
            <person name="Berger S."/>
            <person name="Rangel Shaw D."/>
            <person name="Berben T."/>
            <person name="In 'T Zandt M."/>
            <person name="Frank J."/>
            <person name="Reimann J."/>
            <person name="Jetten M.S.M."/>
            <person name="Welte C.U."/>
        </authorList>
    </citation>
    <scope>NUCLEOTIDE SEQUENCE [LARGE SCALE GENOMIC DNA]</scope>
    <source>
        <strain evidence="9">SB12</strain>
    </source>
</reference>
<dbReference type="Pfam" id="PF12729">
    <property type="entry name" value="4HB_MCP_1"/>
    <property type="match status" value="1"/>
</dbReference>
<feature type="domain" description="Methyl-accepting transducer" evidence="7">
    <location>
        <begin position="350"/>
        <end position="565"/>
    </location>
</feature>
<dbReference type="SUPFAM" id="SSF58104">
    <property type="entry name" value="Methyl-accepting chemotaxis protein (MCP) signaling domain"/>
    <property type="match status" value="1"/>
</dbReference>
<dbReference type="GO" id="GO:0005886">
    <property type="term" value="C:plasma membrane"/>
    <property type="evidence" value="ECO:0007669"/>
    <property type="project" value="TreeGrafter"/>
</dbReference>
<dbReference type="CDD" id="cd06225">
    <property type="entry name" value="HAMP"/>
    <property type="match status" value="1"/>
</dbReference>
<proteinExistence type="inferred from homology"/>
<feature type="compositionally biased region" description="Basic and acidic residues" evidence="6">
    <location>
        <begin position="612"/>
        <end position="622"/>
    </location>
</feature>
<evidence type="ECO:0000313" key="9">
    <source>
        <dbReference type="EMBL" id="KAB2932633.1"/>
    </source>
</evidence>